<keyword evidence="1" id="KW-1133">Transmembrane helix</keyword>
<sequence>MMSNYADKWLEEAKGKVKSTGVWITVVSALIVFAFIVMMITALYDVSNVLQH</sequence>
<dbReference type="RefSeq" id="WP_250696513.1">
    <property type="nucleotide sequence ID" value="NZ_KY012274.1"/>
</dbReference>
<reference evidence="2" key="1">
    <citation type="journal article" date="2017" name="Lancet Infect. Dis.">
        <title>Prevalence of mcr-1 in Escherichia coli and Klebsiella pneumoniae recovered from bloodstream infections in China: A multicenter longitudinal study.</title>
        <authorList>
            <person name="Qiam J."/>
            <person name="Li X."/>
            <person name="Chen Y."/>
            <person name="Jiang Y."/>
            <person name="Zhou Z."/>
            <person name="Zhang H."/>
            <person name="Sun L."/>
            <person name="Ruan Z."/>
            <person name="Feng Y."/>
            <person name="Akova M."/>
            <person name="Yu Y."/>
        </authorList>
    </citation>
    <scope>NUCLEOTIDE SEQUENCE</scope>
    <source>
        <strain evidence="2">20COE13</strain>
        <plasmid evidence="2">pEc_20COE13</plasmid>
    </source>
</reference>
<evidence type="ECO:0000313" key="2">
    <source>
        <dbReference type="EMBL" id="APZ78405.1"/>
    </source>
</evidence>
<name>A0A1P8VP71_ECOLX</name>
<evidence type="ECO:0000256" key="1">
    <source>
        <dbReference type="SAM" id="Phobius"/>
    </source>
</evidence>
<protein>
    <submittedName>
        <fullName evidence="2">Uncharacterized protein</fullName>
    </submittedName>
</protein>
<dbReference type="EMBL" id="KY012274">
    <property type="protein sequence ID" value="APZ78405.1"/>
    <property type="molecule type" value="Genomic_DNA"/>
</dbReference>
<accession>A0A1P8VP71</accession>
<dbReference type="AlphaFoldDB" id="A0A1P8VP71"/>
<feature type="transmembrane region" description="Helical" evidence="1">
    <location>
        <begin position="21"/>
        <end position="44"/>
    </location>
</feature>
<keyword evidence="1" id="KW-0472">Membrane</keyword>
<keyword evidence="1" id="KW-0812">Transmembrane</keyword>
<geneLocation type="plasmid" evidence="2">
    <name>pEc_20COE13</name>
</geneLocation>
<proteinExistence type="predicted"/>
<keyword evidence="2" id="KW-0614">Plasmid</keyword>
<organism evidence="2">
    <name type="scientific">Escherichia coli</name>
    <dbReference type="NCBI Taxonomy" id="562"/>
    <lineage>
        <taxon>Bacteria</taxon>
        <taxon>Pseudomonadati</taxon>
        <taxon>Pseudomonadota</taxon>
        <taxon>Gammaproteobacteria</taxon>
        <taxon>Enterobacterales</taxon>
        <taxon>Enterobacteriaceae</taxon>
        <taxon>Escherichia</taxon>
    </lineage>
</organism>